<reference evidence="1 2" key="1">
    <citation type="submission" date="2014-09" db="EMBL/GenBank/DDBJ databases">
        <authorList>
            <person name="Hornung B.V."/>
        </authorList>
    </citation>
    <scope>NUCLEOTIDE SEQUENCE [LARGE SCALE GENOMIC DNA]</scope>
    <source>
        <strain evidence="1 2">FRIFI</strain>
    </source>
</reference>
<dbReference type="AlphaFoldDB" id="A0A2P2BPQ1"/>
<evidence type="ECO:0000313" key="1">
    <source>
        <dbReference type="EMBL" id="CEI72311.1"/>
    </source>
</evidence>
<accession>A0A2P2BPQ1</accession>
<dbReference type="EMBL" id="LN650648">
    <property type="protein sequence ID" value="CEI72311.1"/>
    <property type="molecule type" value="Genomic_DNA"/>
</dbReference>
<dbReference type="InterPro" id="IPR008964">
    <property type="entry name" value="Invasin/intimin_cell_adhesion"/>
</dbReference>
<dbReference type="SUPFAM" id="SSF49373">
    <property type="entry name" value="Invasin/intimin cell-adhesion fragments"/>
    <property type="match status" value="1"/>
</dbReference>
<dbReference type="Gene3D" id="2.60.40.1080">
    <property type="match status" value="1"/>
</dbReference>
<keyword evidence="2" id="KW-1185">Reference proteome</keyword>
<proteinExistence type="predicted"/>
<evidence type="ECO:0000313" key="2">
    <source>
        <dbReference type="Proteomes" id="UP000245695"/>
    </source>
</evidence>
<dbReference type="KEGG" id="rhom:FRIFI_0766"/>
<dbReference type="InterPro" id="IPR013783">
    <property type="entry name" value="Ig-like_fold"/>
</dbReference>
<organism evidence="1 2">
    <name type="scientific">Romboutsia hominis</name>
    <dbReference type="NCBI Taxonomy" id="1507512"/>
    <lineage>
        <taxon>Bacteria</taxon>
        <taxon>Bacillati</taxon>
        <taxon>Bacillota</taxon>
        <taxon>Clostridia</taxon>
        <taxon>Peptostreptococcales</taxon>
        <taxon>Peptostreptococcaceae</taxon>
        <taxon>Romboutsia</taxon>
    </lineage>
</organism>
<gene>
    <name evidence="1" type="ORF">FRIFI_0766</name>
</gene>
<name>A0A2P2BPQ1_9FIRM</name>
<dbReference type="Gene3D" id="2.60.40.10">
    <property type="entry name" value="Immunoglobulins"/>
    <property type="match status" value="1"/>
</dbReference>
<protein>
    <submittedName>
        <fullName evidence="1">Fibronectin type III domain protein</fullName>
    </submittedName>
</protein>
<dbReference type="Proteomes" id="UP000245695">
    <property type="component" value="Chromosome 1"/>
</dbReference>
<sequence>MKKVSKNSKWLFILVSLPILVFLQYFLFKFGVLSPIVRGIELKVVNGDYVTDIDEYTIKLNDKVKLSSGDYICIPSYAKKPDIWFNVLDSKNILEIKGNELIGKKEGISTIGVMKNQRVLRKVNIRVIDPKVEDITYSVDNNLKYVGDSATITSEVKVDYDKFKEKEKVFYESSNEDVIKIDDNKIKAVGVGSAKVYIKSKDMVETLKYNIQAKIAEISISSTIEVGLEKSKKLKPDIITMPVGLKHPKIRYELVENKLGVDRNISLDKNTGVITGIKEGKEKIRIICGEKEKIVTIKVSKESVTSNKVENIKALYEIVDGKLLVKLSWDYINDVNEYYIYLKNNSLNYPDFNLYDSIKVQKDKMDSNTVYKNIEIDLINGKIPDISIYVAGKTKYGMTNPSNTINIKPIDEDIQNVEVKNLKASIDSNNNLATLTWDKLDIKNVKYSIYVKNNLNQDEGFTLLESNIESNKYTIKLSDENVDLEVYVKANKDDKYSKHSNIEIIKRKVSDEDVDIEEPVINQ</sequence>
<dbReference type="RefSeq" id="WP_166505028.1">
    <property type="nucleotide sequence ID" value="NZ_JAKNTL010000007.1"/>
</dbReference>